<evidence type="ECO:0000313" key="3">
    <source>
        <dbReference type="Proteomes" id="UP001596302"/>
    </source>
</evidence>
<dbReference type="InterPro" id="IPR037401">
    <property type="entry name" value="SnoaL-like"/>
</dbReference>
<dbReference type="Pfam" id="PF12680">
    <property type="entry name" value="SnoaL_2"/>
    <property type="match status" value="1"/>
</dbReference>
<evidence type="ECO:0000313" key="2">
    <source>
        <dbReference type="EMBL" id="MFC5994045.1"/>
    </source>
</evidence>
<organism evidence="2 3">
    <name type="scientific">Pseudonocardia hispaniensis</name>
    <dbReference type="NCBI Taxonomy" id="904933"/>
    <lineage>
        <taxon>Bacteria</taxon>
        <taxon>Bacillati</taxon>
        <taxon>Actinomycetota</taxon>
        <taxon>Actinomycetes</taxon>
        <taxon>Pseudonocardiales</taxon>
        <taxon>Pseudonocardiaceae</taxon>
        <taxon>Pseudonocardia</taxon>
    </lineage>
</organism>
<accession>A0ABW1J0M3</accession>
<dbReference type="InterPro" id="IPR032710">
    <property type="entry name" value="NTF2-like_dom_sf"/>
</dbReference>
<gene>
    <name evidence="2" type="ORF">ACFQE5_07450</name>
</gene>
<protein>
    <submittedName>
        <fullName evidence="2">Nuclear transport factor 2 family protein</fullName>
    </submittedName>
</protein>
<keyword evidence="3" id="KW-1185">Reference proteome</keyword>
<dbReference type="RefSeq" id="WP_379584086.1">
    <property type="nucleotide sequence ID" value="NZ_JBHSQW010000015.1"/>
</dbReference>
<dbReference type="Gene3D" id="3.10.450.50">
    <property type="match status" value="1"/>
</dbReference>
<name>A0ABW1J0M3_9PSEU</name>
<reference evidence="3" key="1">
    <citation type="journal article" date="2019" name="Int. J. Syst. Evol. Microbiol.">
        <title>The Global Catalogue of Microorganisms (GCM) 10K type strain sequencing project: providing services to taxonomists for standard genome sequencing and annotation.</title>
        <authorList>
            <consortium name="The Broad Institute Genomics Platform"/>
            <consortium name="The Broad Institute Genome Sequencing Center for Infectious Disease"/>
            <person name="Wu L."/>
            <person name="Ma J."/>
        </authorList>
    </citation>
    <scope>NUCLEOTIDE SEQUENCE [LARGE SCALE GENOMIC DNA]</scope>
    <source>
        <strain evidence="3">CCM 8391</strain>
    </source>
</reference>
<feature type="domain" description="SnoaL-like" evidence="1">
    <location>
        <begin position="15"/>
        <end position="112"/>
    </location>
</feature>
<dbReference type="EMBL" id="JBHSQW010000015">
    <property type="protein sequence ID" value="MFC5994045.1"/>
    <property type="molecule type" value="Genomic_DNA"/>
</dbReference>
<proteinExistence type="predicted"/>
<comment type="caution">
    <text evidence="2">The sequence shown here is derived from an EMBL/GenBank/DDBJ whole genome shotgun (WGS) entry which is preliminary data.</text>
</comment>
<evidence type="ECO:0000259" key="1">
    <source>
        <dbReference type="Pfam" id="PF12680"/>
    </source>
</evidence>
<dbReference type="Proteomes" id="UP001596302">
    <property type="component" value="Unassembled WGS sequence"/>
</dbReference>
<dbReference type="SUPFAM" id="SSF54427">
    <property type="entry name" value="NTF2-like"/>
    <property type="match status" value="1"/>
</dbReference>
<sequence>MTSQTPTSPAVPPAAAFRQAIERGDVDAAVALFRADAVFHSPVVYAPYEGRAALRTILRAVGHVFEDFRYVGEYAGADGPDGGHVLRFRARVGDRELEGIDILHTEGGELTELTVMVRPYSAATALRERMAALLRG</sequence>